<name>G2Y5P2_BOTF4</name>
<dbReference type="EMBL" id="FQ790289">
    <property type="protein sequence ID" value="CCD47982.1"/>
    <property type="molecule type" value="Genomic_DNA"/>
</dbReference>
<evidence type="ECO:0000313" key="2">
    <source>
        <dbReference type="EMBL" id="CCD47982.1"/>
    </source>
</evidence>
<accession>G2Y5P2</accession>
<dbReference type="Proteomes" id="UP000008177">
    <property type="component" value="Unplaced contigs"/>
</dbReference>
<sequence>MCRARTTLDVPEPDLELGPRTTSLPSNRAYPISVSSSLPNRAPSLSAYWGPPSRAQISLHDDTYNHLLSIRSTPQRATNQFQDFAMFAPALTYAAVAPSPEPTIELYQVTHSANFISYNRSWG</sequence>
<proteinExistence type="predicted"/>
<dbReference type="InParanoid" id="G2Y5P2"/>
<gene>
    <name evidence="2" type="ORF">BofuT4_P112920.1</name>
</gene>
<protein>
    <submittedName>
        <fullName evidence="2">Uncharacterized protein</fullName>
    </submittedName>
</protein>
<feature type="region of interest" description="Disordered" evidence="1">
    <location>
        <begin position="1"/>
        <end position="38"/>
    </location>
</feature>
<evidence type="ECO:0000256" key="1">
    <source>
        <dbReference type="SAM" id="MobiDB-lite"/>
    </source>
</evidence>
<dbReference type="AlphaFoldDB" id="G2Y5P2"/>
<reference evidence="3" key="1">
    <citation type="journal article" date="2011" name="PLoS Genet.">
        <title>Genomic analysis of the necrotrophic fungal pathogens Sclerotinia sclerotiorum and Botrytis cinerea.</title>
        <authorList>
            <person name="Amselem J."/>
            <person name="Cuomo C.A."/>
            <person name="van Kan J.A."/>
            <person name="Viaud M."/>
            <person name="Benito E.P."/>
            <person name="Couloux A."/>
            <person name="Coutinho P.M."/>
            <person name="de Vries R.P."/>
            <person name="Dyer P.S."/>
            <person name="Fillinger S."/>
            <person name="Fournier E."/>
            <person name="Gout L."/>
            <person name="Hahn M."/>
            <person name="Kohn L."/>
            <person name="Lapalu N."/>
            <person name="Plummer K.M."/>
            <person name="Pradier J.M."/>
            <person name="Quevillon E."/>
            <person name="Sharon A."/>
            <person name="Simon A."/>
            <person name="ten Have A."/>
            <person name="Tudzynski B."/>
            <person name="Tudzynski P."/>
            <person name="Wincker P."/>
            <person name="Andrew M."/>
            <person name="Anthouard V."/>
            <person name="Beever R.E."/>
            <person name="Beffa R."/>
            <person name="Benoit I."/>
            <person name="Bouzid O."/>
            <person name="Brault B."/>
            <person name="Chen Z."/>
            <person name="Choquer M."/>
            <person name="Collemare J."/>
            <person name="Cotton P."/>
            <person name="Danchin E.G."/>
            <person name="Da Silva C."/>
            <person name="Gautier A."/>
            <person name="Giraud C."/>
            <person name="Giraud T."/>
            <person name="Gonzalez C."/>
            <person name="Grossetete S."/>
            <person name="Guldener U."/>
            <person name="Henrissat B."/>
            <person name="Howlett B.J."/>
            <person name="Kodira C."/>
            <person name="Kretschmer M."/>
            <person name="Lappartient A."/>
            <person name="Leroch M."/>
            <person name="Levis C."/>
            <person name="Mauceli E."/>
            <person name="Neuveglise C."/>
            <person name="Oeser B."/>
            <person name="Pearson M."/>
            <person name="Poulain J."/>
            <person name="Poussereau N."/>
            <person name="Quesneville H."/>
            <person name="Rascle C."/>
            <person name="Schumacher J."/>
            <person name="Segurens B."/>
            <person name="Sexton A."/>
            <person name="Silva E."/>
            <person name="Sirven C."/>
            <person name="Soanes D.M."/>
            <person name="Talbot N.J."/>
            <person name="Templeton M."/>
            <person name="Yandava C."/>
            <person name="Yarden O."/>
            <person name="Zeng Q."/>
            <person name="Rollins J.A."/>
            <person name="Lebrun M.H."/>
            <person name="Dickman M."/>
        </authorList>
    </citation>
    <scope>NUCLEOTIDE SEQUENCE [LARGE SCALE GENOMIC DNA]</scope>
    <source>
        <strain evidence="3">T4</strain>
    </source>
</reference>
<dbReference type="HOGENOM" id="CLU_2014910_0_0_1"/>
<dbReference type="OrthoDB" id="3529784at2759"/>
<organism evidence="2 3">
    <name type="scientific">Botryotinia fuckeliana (strain T4)</name>
    <name type="common">Noble rot fungus</name>
    <name type="synonym">Botrytis cinerea</name>
    <dbReference type="NCBI Taxonomy" id="999810"/>
    <lineage>
        <taxon>Eukaryota</taxon>
        <taxon>Fungi</taxon>
        <taxon>Dikarya</taxon>
        <taxon>Ascomycota</taxon>
        <taxon>Pezizomycotina</taxon>
        <taxon>Leotiomycetes</taxon>
        <taxon>Helotiales</taxon>
        <taxon>Sclerotiniaceae</taxon>
        <taxon>Botrytis</taxon>
    </lineage>
</organism>
<evidence type="ECO:0000313" key="3">
    <source>
        <dbReference type="Proteomes" id="UP000008177"/>
    </source>
</evidence>